<dbReference type="Gene3D" id="3.30.300.130">
    <property type="entry name" value="Fe-S cluster assembly (FSCA)"/>
    <property type="match status" value="1"/>
</dbReference>
<feature type="domain" description="PaaD zinc beta ribbon" evidence="2">
    <location>
        <begin position="131"/>
        <end position="177"/>
    </location>
</feature>
<dbReference type="InterPro" id="IPR056572">
    <property type="entry name" value="Zn_ribbon_PaaD"/>
</dbReference>
<evidence type="ECO:0000313" key="4">
    <source>
        <dbReference type="Proteomes" id="UP000073601"/>
    </source>
</evidence>
<dbReference type="PANTHER" id="PTHR42831">
    <property type="entry name" value="FE-S PROTEIN MATURATION AUXILIARY FACTOR YITW"/>
    <property type="match status" value="1"/>
</dbReference>
<dbReference type="PANTHER" id="PTHR42831:SF3">
    <property type="entry name" value="1,2-PHENYLACETYL-COA EPOXIDASE, SUBUNIT D-RELATED"/>
    <property type="match status" value="1"/>
</dbReference>
<sequence length="179" mass="19923">METIPVTPHARFERVKMRAESTLPDVWQLLDEIADPEIPVLSIWDIGILRNVSEQDGKLLVTITPTYSGCPAVETIKEDILTLLSEAGYGSVEVKTVLFPPWSTDDMSESGQRKLREYGIAPPSDSPDNCLRLTPEQGVRCPHCGSSNTTRISEFGSTACKALFRCESCHEPFDFFKCL</sequence>
<dbReference type="Pfam" id="PF23451">
    <property type="entry name" value="Zn_ribbon_PaaD"/>
    <property type="match status" value="1"/>
</dbReference>
<keyword evidence="4" id="KW-1185">Reference proteome</keyword>
<dbReference type="EMBL" id="FIZY01000008">
    <property type="protein sequence ID" value="CZF79944.1"/>
    <property type="molecule type" value="Genomic_DNA"/>
</dbReference>
<accession>A0A128F0L5</accession>
<feature type="domain" description="MIP18 family-like" evidence="1">
    <location>
        <begin position="25"/>
        <end position="94"/>
    </location>
</feature>
<dbReference type="InterPro" id="IPR052339">
    <property type="entry name" value="Fe-S_Maturation_MIP18"/>
</dbReference>
<dbReference type="Pfam" id="PF01883">
    <property type="entry name" value="FeS_assembly_P"/>
    <property type="match status" value="1"/>
</dbReference>
<dbReference type="Proteomes" id="UP000073601">
    <property type="component" value="Unassembled WGS sequence"/>
</dbReference>
<dbReference type="AlphaFoldDB" id="A0A128F0L5"/>
<dbReference type="NCBIfam" id="TIGR02159">
    <property type="entry name" value="PA_CoA_Oxy4"/>
    <property type="match status" value="1"/>
</dbReference>
<protein>
    <submittedName>
        <fullName evidence="3">Putative 1,2-phenylacetyl-CoA epoxidase, subunit D</fullName>
    </submittedName>
</protein>
<dbReference type="InterPro" id="IPR034904">
    <property type="entry name" value="FSCA_dom_sf"/>
</dbReference>
<gene>
    <name evidence="3" type="primary">paaD</name>
    <name evidence="3" type="ORF">GMA8713_01195</name>
</gene>
<dbReference type="InterPro" id="IPR011883">
    <property type="entry name" value="PaaD-like"/>
</dbReference>
<evidence type="ECO:0000313" key="3">
    <source>
        <dbReference type="EMBL" id="CZF79944.1"/>
    </source>
</evidence>
<reference evidence="4" key="1">
    <citation type="submission" date="2016-02" db="EMBL/GenBank/DDBJ databases">
        <authorList>
            <person name="Rodrigo-Torres Lidia"/>
            <person name="Arahal R.David."/>
        </authorList>
    </citation>
    <scope>NUCLEOTIDE SEQUENCE [LARGE SCALE GENOMIC DNA]</scope>
    <source>
        <strain evidence="4">CECT 8713</strain>
    </source>
</reference>
<dbReference type="SUPFAM" id="SSF117916">
    <property type="entry name" value="Fe-S cluster assembly (FSCA) domain-like"/>
    <property type="match status" value="1"/>
</dbReference>
<evidence type="ECO:0000259" key="1">
    <source>
        <dbReference type="Pfam" id="PF01883"/>
    </source>
</evidence>
<evidence type="ECO:0000259" key="2">
    <source>
        <dbReference type="Pfam" id="PF23451"/>
    </source>
</evidence>
<name>A0A128F0L5_9GAMM</name>
<dbReference type="InterPro" id="IPR002744">
    <property type="entry name" value="MIP18-like"/>
</dbReference>
<dbReference type="RefSeq" id="WP_062706799.1">
    <property type="nucleotide sequence ID" value="NZ_CAWRCI010000008.1"/>
</dbReference>
<proteinExistence type="predicted"/>
<organism evidence="3 4">
    <name type="scientific">Grimontia marina</name>
    <dbReference type="NCBI Taxonomy" id="646534"/>
    <lineage>
        <taxon>Bacteria</taxon>
        <taxon>Pseudomonadati</taxon>
        <taxon>Pseudomonadota</taxon>
        <taxon>Gammaproteobacteria</taxon>
        <taxon>Vibrionales</taxon>
        <taxon>Vibrionaceae</taxon>
        <taxon>Grimontia</taxon>
    </lineage>
</organism>
<dbReference type="OrthoDB" id="3684942at2"/>